<accession>A0A9N9EJW9</accession>
<keyword evidence="4" id="KW-1185">Reference proteome</keyword>
<keyword evidence="2" id="KW-1133">Transmembrane helix</keyword>
<protein>
    <submittedName>
        <fullName evidence="3">9093_t:CDS:1</fullName>
    </submittedName>
</protein>
<evidence type="ECO:0000256" key="2">
    <source>
        <dbReference type="SAM" id="Phobius"/>
    </source>
</evidence>
<evidence type="ECO:0000313" key="4">
    <source>
        <dbReference type="Proteomes" id="UP000789405"/>
    </source>
</evidence>
<dbReference type="AlphaFoldDB" id="A0A9N9EJW9"/>
<keyword evidence="2" id="KW-0472">Membrane</keyword>
<organism evidence="3 4">
    <name type="scientific">Dentiscutata erythropus</name>
    <dbReference type="NCBI Taxonomy" id="1348616"/>
    <lineage>
        <taxon>Eukaryota</taxon>
        <taxon>Fungi</taxon>
        <taxon>Fungi incertae sedis</taxon>
        <taxon>Mucoromycota</taxon>
        <taxon>Glomeromycotina</taxon>
        <taxon>Glomeromycetes</taxon>
        <taxon>Diversisporales</taxon>
        <taxon>Gigasporaceae</taxon>
        <taxon>Dentiscutata</taxon>
    </lineage>
</organism>
<comment type="caution">
    <text evidence="3">The sequence shown here is derived from an EMBL/GenBank/DDBJ whole genome shotgun (WGS) entry which is preliminary data.</text>
</comment>
<dbReference type="OrthoDB" id="2386251at2759"/>
<gene>
    <name evidence="3" type="ORF">DERYTH_LOCUS11916</name>
</gene>
<sequence>MVHISTDFFDGNTSTHDVNYVNFNMKLMRNNLASSLEKFWQCVEVKAEDYVLKNSVNEINIQREEFISFLEESIQQSHVIRSYSSKLQLFLNCFRENSLSIDDYHKELESLLNDTKTNLKSAETLQAHVRNIKNDLVKIGDDLNSYQENIQHDPENVQSKSKDDFDNTKTKMKTSAFFRNIGILSGIVGLVAGNVALIIGGASTGIGSEISRKSYLSQTMGQLIGYWEIQSTTIYDLLDKLNSARNEQNFNNMLIRVIDKTIKDLESDELFSKDFCVSVRALMAKYELKCCM</sequence>
<name>A0A9N9EJW9_9GLOM</name>
<proteinExistence type="predicted"/>
<feature type="coiled-coil region" evidence="1">
    <location>
        <begin position="105"/>
        <end position="149"/>
    </location>
</feature>
<reference evidence="3" key="1">
    <citation type="submission" date="2021-06" db="EMBL/GenBank/DDBJ databases">
        <authorList>
            <person name="Kallberg Y."/>
            <person name="Tangrot J."/>
            <person name="Rosling A."/>
        </authorList>
    </citation>
    <scope>NUCLEOTIDE SEQUENCE</scope>
    <source>
        <strain evidence="3">MA453B</strain>
    </source>
</reference>
<dbReference type="Proteomes" id="UP000789405">
    <property type="component" value="Unassembled WGS sequence"/>
</dbReference>
<keyword evidence="2" id="KW-0812">Transmembrane</keyword>
<feature type="transmembrane region" description="Helical" evidence="2">
    <location>
        <begin position="181"/>
        <end position="202"/>
    </location>
</feature>
<evidence type="ECO:0000313" key="3">
    <source>
        <dbReference type="EMBL" id="CAG8682868.1"/>
    </source>
</evidence>
<evidence type="ECO:0000256" key="1">
    <source>
        <dbReference type="SAM" id="Coils"/>
    </source>
</evidence>
<dbReference type="EMBL" id="CAJVPY010007580">
    <property type="protein sequence ID" value="CAG8682868.1"/>
    <property type="molecule type" value="Genomic_DNA"/>
</dbReference>
<keyword evidence="1" id="KW-0175">Coiled coil</keyword>